<dbReference type="InterPro" id="IPR018093">
    <property type="entry name" value="BCCT_CS"/>
</dbReference>
<dbReference type="PANTHER" id="PTHR30047">
    <property type="entry name" value="HIGH-AFFINITY CHOLINE TRANSPORT PROTEIN-RELATED"/>
    <property type="match status" value="1"/>
</dbReference>
<dbReference type="PROSITE" id="PS01303">
    <property type="entry name" value="BCCT"/>
    <property type="match status" value="1"/>
</dbReference>
<evidence type="ECO:0000256" key="5">
    <source>
        <dbReference type="ARBA" id="ARBA00022989"/>
    </source>
</evidence>
<feature type="transmembrane region" description="Helical" evidence="7">
    <location>
        <begin position="226"/>
        <end position="248"/>
    </location>
</feature>
<protein>
    <submittedName>
        <fullName evidence="8">BCCT family transporter</fullName>
    </submittedName>
</protein>
<keyword evidence="4 7" id="KW-0812">Transmembrane</keyword>
<dbReference type="InterPro" id="IPR000060">
    <property type="entry name" value="BCCT_transptr"/>
</dbReference>
<feature type="transmembrane region" description="Helical" evidence="7">
    <location>
        <begin position="447"/>
        <end position="466"/>
    </location>
</feature>
<keyword evidence="3" id="KW-1003">Cell membrane</keyword>
<feature type="transmembrane region" description="Helical" evidence="7">
    <location>
        <begin position="345"/>
        <end position="368"/>
    </location>
</feature>
<sequence length="520" mass="57614">MRKPKLDPKIFWPSIIIIVSVLIMLVINPEAGRQTIGRVLDFITHKLDSFFEWVVLLGFGWLMWIAFGRYGNIKLGRSDEKPEFSTISWIGIMITSGSGMALMYWACVEPVFYLIGPPFGIEPNSAEAAKYAITYGIFHWGFSAWALYCLPAVGIAYAYHVRKSPHLKASVACEGVLGKYSKGIVGKIIDIIILVGLVGGIGTSLGVVVPLMSACFNEVFGIQQGLWLDTLVIIIWTVMFGTTAYLGLEKGIKKLSDINTIGAIGLLIFILIVGPTAFLLSYFGESVGLMFQNFIRLSTYTDSISKSSWPQSWTVFYWAWWGVYAVYMGLFIARVSKGRTLKEMIIGAVIWPTVGTAFFYLTLGGYSIDLHFNQGLDMIKVLNEQGGGYLVVTLLKSLPLSKVLIPLFMVIGFIYQATTFQGAAYTLASMATDELLPNEQPAPWHRLFWAILLGGVGYVMMVIGGLKVVQLASVILAAPVFVIILFTVFSFMKWVKQDFGKMCAPKVITLDNDREEVAQE</sequence>
<comment type="subcellular location">
    <subcellularLocation>
        <location evidence="1">Cell membrane</location>
        <topology evidence="1">Multi-pass membrane protein</topology>
    </subcellularLocation>
</comment>
<evidence type="ECO:0000256" key="4">
    <source>
        <dbReference type="ARBA" id="ARBA00022692"/>
    </source>
</evidence>
<proteinExistence type="predicted"/>
<evidence type="ECO:0000256" key="1">
    <source>
        <dbReference type="ARBA" id="ARBA00004651"/>
    </source>
</evidence>
<dbReference type="Pfam" id="PF02028">
    <property type="entry name" value="BCCT"/>
    <property type="match status" value="1"/>
</dbReference>
<evidence type="ECO:0000313" key="9">
    <source>
        <dbReference type="Proteomes" id="UP001222800"/>
    </source>
</evidence>
<feature type="transmembrane region" description="Helical" evidence="7">
    <location>
        <begin position="188"/>
        <end position="214"/>
    </location>
</feature>
<name>A0ABY8EF24_9FIRM</name>
<evidence type="ECO:0000313" key="8">
    <source>
        <dbReference type="EMBL" id="WFD11555.1"/>
    </source>
</evidence>
<keyword evidence="9" id="KW-1185">Reference proteome</keyword>
<reference evidence="8 9" key="1">
    <citation type="submission" date="2023-03" db="EMBL/GenBank/DDBJ databases">
        <title>Complete genome sequence of Tepidibacter sp. SWIR-1, isolated from a deep-sea hydrothermal vent.</title>
        <authorList>
            <person name="Li X."/>
        </authorList>
    </citation>
    <scope>NUCLEOTIDE SEQUENCE [LARGE SCALE GENOMIC DNA]</scope>
    <source>
        <strain evidence="8 9">SWIR-1</strain>
    </source>
</reference>
<evidence type="ECO:0000256" key="6">
    <source>
        <dbReference type="ARBA" id="ARBA00023136"/>
    </source>
</evidence>
<dbReference type="PANTHER" id="PTHR30047:SF11">
    <property type="entry name" value="L-CARNITINE_GAMMA-BUTYROBETAINE ANTIPORTER"/>
    <property type="match status" value="1"/>
</dbReference>
<feature type="transmembrane region" description="Helical" evidence="7">
    <location>
        <begin position="315"/>
        <end position="333"/>
    </location>
</feature>
<feature type="transmembrane region" description="Helical" evidence="7">
    <location>
        <begin position="49"/>
        <end position="67"/>
    </location>
</feature>
<feature type="transmembrane region" description="Helical" evidence="7">
    <location>
        <begin position="12"/>
        <end position="29"/>
    </location>
</feature>
<dbReference type="EMBL" id="CP120733">
    <property type="protein sequence ID" value="WFD11555.1"/>
    <property type="molecule type" value="Genomic_DNA"/>
</dbReference>
<keyword evidence="6 7" id="KW-0472">Membrane</keyword>
<accession>A0ABY8EF24</accession>
<dbReference type="NCBIfam" id="TIGR00842">
    <property type="entry name" value="bcct"/>
    <property type="match status" value="1"/>
</dbReference>
<feature type="transmembrane region" description="Helical" evidence="7">
    <location>
        <begin position="137"/>
        <end position="159"/>
    </location>
</feature>
<evidence type="ECO:0000256" key="2">
    <source>
        <dbReference type="ARBA" id="ARBA00022448"/>
    </source>
</evidence>
<feature type="transmembrane region" description="Helical" evidence="7">
    <location>
        <begin position="472"/>
        <end position="492"/>
    </location>
</feature>
<feature type="transmembrane region" description="Helical" evidence="7">
    <location>
        <begin position="403"/>
        <end position="427"/>
    </location>
</feature>
<organism evidence="8 9">
    <name type="scientific">Tepidibacter hydrothermalis</name>
    <dbReference type="NCBI Taxonomy" id="3036126"/>
    <lineage>
        <taxon>Bacteria</taxon>
        <taxon>Bacillati</taxon>
        <taxon>Bacillota</taxon>
        <taxon>Clostridia</taxon>
        <taxon>Peptostreptococcales</taxon>
        <taxon>Peptostreptococcaceae</taxon>
        <taxon>Tepidibacter</taxon>
    </lineage>
</organism>
<evidence type="ECO:0000256" key="7">
    <source>
        <dbReference type="SAM" id="Phobius"/>
    </source>
</evidence>
<gene>
    <name evidence="8" type="ORF">P4S50_05625</name>
</gene>
<keyword evidence="5 7" id="KW-1133">Transmembrane helix</keyword>
<keyword evidence="2" id="KW-0813">Transport</keyword>
<dbReference type="RefSeq" id="WP_277733638.1">
    <property type="nucleotide sequence ID" value="NZ_CP120733.1"/>
</dbReference>
<feature type="transmembrane region" description="Helical" evidence="7">
    <location>
        <begin position="87"/>
        <end position="106"/>
    </location>
</feature>
<feature type="transmembrane region" description="Helical" evidence="7">
    <location>
        <begin position="260"/>
        <end position="283"/>
    </location>
</feature>
<evidence type="ECO:0000256" key="3">
    <source>
        <dbReference type="ARBA" id="ARBA00022475"/>
    </source>
</evidence>
<dbReference type="Proteomes" id="UP001222800">
    <property type="component" value="Chromosome"/>
</dbReference>